<dbReference type="GO" id="GO:0006508">
    <property type="term" value="P:proteolysis"/>
    <property type="evidence" value="ECO:0007669"/>
    <property type="project" value="InterPro"/>
</dbReference>
<keyword evidence="5" id="KW-1185">Reference proteome</keyword>
<dbReference type="Gene3D" id="3.40.50.1460">
    <property type="match status" value="1"/>
</dbReference>
<proteinExistence type="predicted"/>
<dbReference type="GO" id="GO:0004197">
    <property type="term" value="F:cysteine-type endopeptidase activity"/>
    <property type="evidence" value="ECO:0007669"/>
    <property type="project" value="InterPro"/>
</dbReference>
<organism evidence="4 5">
    <name type="scientific">Flavilitoribacter nigricans (strain ATCC 23147 / DSM 23189 / NBRC 102662 / NCIMB 1420 / SS-2)</name>
    <name type="common">Lewinella nigricans</name>
    <dbReference type="NCBI Taxonomy" id="1122177"/>
    <lineage>
        <taxon>Bacteria</taxon>
        <taxon>Pseudomonadati</taxon>
        <taxon>Bacteroidota</taxon>
        <taxon>Saprospiria</taxon>
        <taxon>Saprospirales</taxon>
        <taxon>Lewinellaceae</taxon>
        <taxon>Flavilitoribacter</taxon>
    </lineage>
</organism>
<dbReference type="InterPro" id="IPR018247">
    <property type="entry name" value="EF_Hand_1_Ca_BS"/>
</dbReference>
<name>A0A2D0MXW9_FLAN2</name>
<dbReference type="PANTHER" id="PTHR43215">
    <property type="entry name" value="RADIAL SPOKE HEAD 1 HOMOLOG"/>
    <property type="match status" value="1"/>
</dbReference>
<keyword evidence="1" id="KW-0677">Repeat</keyword>
<dbReference type="InterPro" id="IPR011600">
    <property type="entry name" value="Pept_C14_caspase"/>
</dbReference>
<dbReference type="Pfam" id="PF02493">
    <property type="entry name" value="MORN"/>
    <property type="match status" value="9"/>
</dbReference>
<dbReference type="AlphaFoldDB" id="A0A2D0MXW9"/>
<dbReference type="InterPro" id="IPR003409">
    <property type="entry name" value="MORN"/>
</dbReference>
<dbReference type="OrthoDB" id="9767236at2"/>
<dbReference type="InterPro" id="IPR029030">
    <property type="entry name" value="Caspase-like_dom_sf"/>
</dbReference>
<reference evidence="4 5" key="1">
    <citation type="submission" date="2017-10" db="EMBL/GenBank/DDBJ databases">
        <title>The draft genome sequence of Lewinella nigricans NBRC 102662.</title>
        <authorList>
            <person name="Wang K."/>
        </authorList>
    </citation>
    <scope>NUCLEOTIDE SEQUENCE [LARGE SCALE GENOMIC DNA]</scope>
    <source>
        <strain evidence="4 5">NBRC 102662</strain>
    </source>
</reference>
<dbReference type="SUPFAM" id="SSF82185">
    <property type="entry name" value="Histone H3 K4-specific methyltransferase SET7/9 N-terminal domain"/>
    <property type="match status" value="2"/>
</dbReference>
<evidence type="ECO:0000313" key="5">
    <source>
        <dbReference type="Proteomes" id="UP000223913"/>
    </source>
</evidence>
<gene>
    <name evidence="4" type="ORF">CRP01_39545</name>
</gene>
<sequence>MRVLLCVLAVMCMQTLLTGQVNCTKGDCKNGYSECTFPSGDRYAGNFKNGRIHGKGILYYKDGSKYIGNWDNQQRSGKGRMVFANKNEYLGNFEENQINGEGTMNYTNGNIYEGQWLDGKPHGRGLFTYANGDQYDGMFLNGQTEGRGTMHYNNGAVYEGEWSKNKRHGQGKLTFEDGEIVQGEWSEDNYIADWGRLAYDGDTTRLRNCHEVYCANGVGKYIYRDGSKYVGDFEAGFPKGNGTVYYANADRYEGGWSEHAPHGKGVMFYTDGREVGAIWEYGKPIKKLFERRNEDIQQQIQVDRDLDVKIWAVIVGAARYTHMPALRYTDDDAYQIFAFLKSPEGGALPDNQLRILVDEDATLNNVMNSMRSVFLRADENDVILFYFSGHGLPGSFLPVDYDGYNNKLEHQKIKDILEASKAKHKLVLADACHSGSILASRKPLNSILQRYYEAFEDTRGGTALMMSSKGEEYSLEDGGLRSGIFSHFLVRGLKGEADADGNKIVTVQELFGYVHKQVRLYTGNVQTPTLTGNFDDRMPVAVTRY</sequence>
<dbReference type="RefSeq" id="WP_099155632.1">
    <property type="nucleotide sequence ID" value="NZ_PDUD01000067.1"/>
</dbReference>
<dbReference type="FunFam" id="2.20.110.10:FF:000002">
    <property type="entry name" value="Phosphatidylinositol 4-phosphate 5-kinase 8"/>
    <property type="match status" value="2"/>
</dbReference>
<feature type="chain" id="PRO_5012542158" evidence="2">
    <location>
        <begin position="20"/>
        <end position="545"/>
    </location>
</feature>
<keyword evidence="2" id="KW-0732">Signal</keyword>
<dbReference type="Gene3D" id="2.20.110.10">
    <property type="entry name" value="Histone H3 K4-specific methyltransferase SET7/9 N-terminal domain"/>
    <property type="match status" value="4"/>
</dbReference>
<dbReference type="Proteomes" id="UP000223913">
    <property type="component" value="Unassembled WGS sequence"/>
</dbReference>
<dbReference type="SUPFAM" id="SSF52129">
    <property type="entry name" value="Caspase-like"/>
    <property type="match status" value="1"/>
</dbReference>
<feature type="signal peptide" evidence="2">
    <location>
        <begin position="1"/>
        <end position="19"/>
    </location>
</feature>
<dbReference type="PROSITE" id="PS00018">
    <property type="entry name" value="EF_HAND_1"/>
    <property type="match status" value="1"/>
</dbReference>
<evidence type="ECO:0000259" key="3">
    <source>
        <dbReference type="Pfam" id="PF00656"/>
    </source>
</evidence>
<dbReference type="PANTHER" id="PTHR43215:SF14">
    <property type="entry name" value="RADIAL SPOKE HEAD 1 HOMOLOG"/>
    <property type="match status" value="1"/>
</dbReference>
<evidence type="ECO:0000313" key="4">
    <source>
        <dbReference type="EMBL" id="PHN00978.1"/>
    </source>
</evidence>
<evidence type="ECO:0000256" key="2">
    <source>
        <dbReference type="SAM" id="SignalP"/>
    </source>
</evidence>
<protein>
    <submittedName>
        <fullName evidence="4">Peptidase C14 caspase catalytic subunit p20</fullName>
    </submittedName>
</protein>
<dbReference type="SMART" id="SM00698">
    <property type="entry name" value="MORN"/>
    <property type="match status" value="8"/>
</dbReference>
<dbReference type="Pfam" id="PF00656">
    <property type="entry name" value="Peptidase_C14"/>
    <property type="match status" value="1"/>
</dbReference>
<dbReference type="EMBL" id="PDUD01000067">
    <property type="protein sequence ID" value="PHN00978.1"/>
    <property type="molecule type" value="Genomic_DNA"/>
</dbReference>
<evidence type="ECO:0000256" key="1">
    <source>
        <dbReference type="ARBA" id="ARBA00022737"/>
    </source>
</evidence>
<comment type="caution">
    <text evidence="4">The sequence shown here is derived from an EMBL/GenBank/DDBJ whole genome shotgun (WGS) entry which is preliminary data.</text>
</comment>
<feature type="domain" description="Peptidase C14 caspase" evidence="3">
    <location>
        <begin position="311"/>
        <end position="532"/>
    </location>
</feature>
<accession>A0A2D0MXW9</accession>